<evidence type="ECO:0000259" key="12">
    <source>
        <dbReference type="Pfam" id="PF07715"/>
    </source>
</evidence>
<proteinExistence type="inferred from homology"/>
<dbReference type="InterPro" id="IPR037066">
    <property type="entry name" value="Plug_dom_sf"/>
</dbReference>
<feature type="domain" description="TonB-dependent receptor plug" evidence="12">
    <location>
        <begin position="115"/>
        <end position="242"/>
    </location>
</feature>
<comment type="caution">
    <text evidence="13">The sequence shown here is derived from an EMBL/GenBank/DDBJ whole genome shotgun (WGS) entry which is preliminary data.</text>
</comment>
<dbReference type="InterPro" id="IPR000531">
    <property type="entry name" value="Beta-barrel_TonB"/>
</dbReference>
<keyword evidence="14" id="KW-1185">Reference proteome</keyword>
<evidence type="ECO:0000313" key="14">
    <source>
        <dbReference type="Proteomes" id="UP000590442"/>
    </source>
</evidence>
<evidence type="ECO:0000256" key="4">
    <source>
        <dbReference type="ARBA" id="ARBA00022692"/>
    </source>
</evidence>
<comment type="subcellular location">
    <subcellularLocation>
        <location evidence="1 8">Cell outer membrane</location>
        <topology evidence="1 8">Multi-pass membrane protein</topology>
    </subcellularLocation>
</comment>
<evidence type="ECO:0000256" key="1">
    <source>
        <dbReference type="ARBA" id="ARBA00004571"/>
    </source>
</evidence>
<dbReference type="RefSeq" id="WP_167963012.1">
    <property type="nucleotide sequence ID" value="NZ_JAATJJ010000001.1"/>
</dbReference>
<dbReference type="InterPro" id="IPR012910">
    <property type="entry name" value="Plug_dom"/>
</dbReference>
<name>A0A846QWM5_9FLAO</name>
<evidence type="ECO:0000313" key="13">
    <source>
        <dbReference type="EMBL" id="NJB71340.1"/>
    </source>
</evidence>
<dbReference type="GO" id="GO:0009279">
    <property type="term" value="C:cell outer membrane"/>
    <property type="evidence" value="ECO:0007669"/>
    <property type="project" value="UniProtKB-SubCell"/>
</dbReference>
<dbReference type="InterPro" id="IPR039426">
    <property type="entry name" value="TonB-dep_rcpt-like"/>
</dbReference>
<dbReference type="Pfam" id="PF00593">
    <property type="entry name" value="TonB_dep_Rec_b-barrel"/>
    <property type="match status" value="1"/>
</dbReference>
<dbReference type="InterPro" id="IPR008969">
    <property type="entry name" value="CarboxyPept-like_regulatory"/>
</dbReference>
<dbReference type="PROSITE" id="PS52016">
    <property type="entry name" value="TONB_DEPENDENT_REC_3"/>
    <property type="match status" value="1"/>
</dbReference>
<dbReference type="Pfam" id="PF13715">
    <property type="entry name" value="CarbopepD_reg_2"/>
    <property type="match status" value="1"/>
</dbReference>
<evidence type="ECO:0000256" key="6">
    <source>
        <dbReference type="ARBA" id="ARBA00023136"/>
    </source>
</evidence>
<dbReference type="NCBIfam" id="TIGR04056">
    <property type="entry name" value="OMP_RagA_SusC"/>
    <property type="match status" value="1"/>
</dbReference>
<reference evidence="13 14" key="1">
    <citation type="submission" date="2020-03" db="EMBL/GenBank/DDBJ databases">
        <title>Genomic Encyclopedia of Type Strains, Phase IV (KMG-IV): sequencing the most valuable type-strain genomes for metagenomic binning, comparative biology and taxonomic classification.</title>
        <authorList>
            <person name="Goeker M."/>
        </authorList>
    </citation>
    <scope>NUCLEOTIDE SEQUENCE [LARGE SCALE GENOMIC DNA]</scope>
    <source>
        <strain evidence="13 14">DSM 29762</strain>
    </source>
</reference>
<keyword evidence="3 8" id="KW-1134">Transmembrane beta strand</keyword>
<dbReference type="Gene3D" id="2.60.40.1120">
    <property type="entry name" value="Carboxypeptidase-like, regulatory domain"/>
    <property type="match status" value="1"/>
</dbReference>
<keyword evidence="4 8" id="KW-0812">Transmembrane</keyword>
<dbReference type="Proteomes" id="UP000590442">
    <property type="component" value="Unassembled WGS sequence"/>
</dbReference>
<dbReference type="InterPro" id="IPR036942">
    <property type="entry name" value="Beta-barrel_TonB_sf"/>
</dbReference>
<evidence type="ECO:0000256" key="7">
    <source>
        <dbReference type="ARBA" id="ARBA00023237"/>
    </source>
</evidence>
<gene>
    <name evidence="13" type="ORF">GGR42_001802</name>
</gene>
<dbReference type="InterPro" id="IPR023996">
    <property type="entry name" value="TonB-dep_OMP_SusC/RagA"/>
</dbReference>
<keyword evidence="7 8" id="KW-0998">Cell outer membrane</keyword>
<dbReference type="Pfam" id="PF07715">
    <property type="entry name" value="Plug"/>
    <property type="match status" value="1"/>
</dbReference>
<dbReference type="EMBL" id="JAATJJ010000001">
    <property type="protein sequence ID" value="NJB71340.1"/>
    <property type="molecule type" value="Genomic_DNA"/>
</dbReference>
<evidence type="ECO:0000256" key="8">
    <source>
        <dbReference type="PROSITE-ProRule" id="PRU01360"/>
    </source>
</evidence>
<evidence type="ECO:0000256" key="5">
    <source>
        <dbReference type="ARBA" id="ARBA00023077"/>
    </source>
</evidence>
<keyword evidence="2 8" id="KW-0813">Transport</keyword>
<dbReference type="InterPro" id="IPR023997">
    <property type="entry name" value="TonB-dep_OMP_SusC/RagA_CS"/>
</dbReference>
<sequence length="1096" mass="120794">MKRTLLVTVFTFLVGILGYAQTTFAGKVLDENNVPLPGASVVLKGSNIGVAADFDGNFEIEIPSDNQVLVISYVGYMPTEFDATNQTTAEIILQPNSQELDEVVVTALNITRDEKSLGYSLQKVDGDDVSQSTSTNLVSTLSGRTAGVQVVTNGTGPGQSSSVVIRGYSSMNGDNQPLFVVDGIPINNTTDTRTNTLGGASNMNIDYGNGASEINPDDVESISVLKGANATALYGSRAANGAVIITTKSGRGKRGSGVSFSSKTTFETMLKGPEYQRVYGQGKNFDFQFQDGYGNGTFDGVDESWGPRLDGTPRAQHDSPTSNGLRGGDVHGLDFVLGSSGVDLARRGTITPTPFIDPGDPVENFLETGRTLVNNISFFGANDDGNYRVSYTNLDNQGIVPNTGLKRNTISFSGDYDLSDKLHVSSKVNYIRSDSDNRAVNGYGTESVMYLFIWWGQNVDVNSLRNYWQDGLDGFQQFNYNYNYHDNPYFTMYENTNGLGKDRIIGNLSATYDISDNWKFMLRGGRDFFSEYRFIKRAYSTQRFPNGQYREDKINFQETNLDFLLTYDKTIKDDWNVNVNFGGNRMVQKNHFNSLMANKLLLPGIYSFNNADGALVQRIDRPEKQINSLYGFAQLGWQNKVYLDLTARNDWSSTLPEQNNSYFYPSASLSVILSDLMGTTNSDALTFAKLRAGWAQVGSDTAPFRLSDPYLLGAPVGSNPTASPSNSLPNYDLKPEIQTSWEVGADLRFLKDRVSLDATYYHTISKNQILDIELPVTSGKTSRVINAGEIENQGVELLLDIIPFKTEDFQWNTTFNFGLNRNKILELSEGVDKYIYGGNGIDLVAEKGGSLGDMWGTGLRTVEDENSQYFGEVIFNEGLVQQDNTLRKLGNFNPDFSLGWNNNITYKNFSLNFLFDWRQGGELLSRTRLIAATSGNVVETLWGRDPEFGGAHPGISDSGLSYTNDSGTHTDGIIGDGVKQLEDGSFVPNDVIVAANAYHNNRYRRGNETEGIYDATFIKLREAKLTYALPSKMVDRLNLESMSFSVIGTNLWLWAKDFNHGDPELLSFGGGSYVPGVENATVPTTKSIGFSINLQF</sequence>
<dbReference type="SUPFAM" id="SSF56935">
    <property type="entry name" value="Porins"/>
    <property type="match status" value="1"/>
</dbReference>
<accession>A0A846QWM5</accession>
<evidence type="ECO:0000256" key="10">
    <source>
        <dbReference type="SAM" id="MobiDB-lite"/>
    </source>
</evidence>
<evidence type="ECO:0000256" key="2">
    <source>
        <dbReference type="ARBA" id="ARBA00022448"/>
    </source>
</evidence>
<dbReference type="AlphaFoldDB" id="A0A846QWM5"/>
<dbReference type="NCBIfam" id="TIGR04057">
    <property type="entry name" value="SusC_RagA_signa"/>
    <property type="match status" value="1"/>
</dbReference>
<dbReference type="SUPFAM" id="SSF49464">
    <property type="entry name" value="Carboxypeptidase regulatory domain-like"/>
    <property type="match status" value="1"/>
</dbReference>
<feature type="region of interest" description="Disordered" evidence="10">
    <location>
        <begin position="301"/>
        <end position="327"/>
    </location>
</feature>
<evidence type="ECO:0000256" key="9">
    <source>
        <dbReference type="RuleBase" id="RU003357"/>
    </source>
</evidence>
<protein>
    <submittedName>
        <fullName evidence="13">TonB-linked SusC/RagA family outer membrane protein</fullName>
    </submittedName>
</protein>
<keyword evidence="6 8" id="KW-0472">Membrane</keyword>
<dbReference type="Gene3D" id="2.170.130.10">
    <property type="entry name" value="TonB-dependent receptor, plug domain"/>
    <property type="match status" value="1"/>
</dbReference>
<feature type="domain" description="TonB-dependent receptor-like beta-barrel" evidence="11">
    <location>
        <begin position="467"/>
        <end position="913"/>
    </location>
</feature>
<organism evidence="13 14">
    <name type="scientific">Saonia flava</name>
    <dbReference type="NCBI Taxonomy" id="523696"/>
    <lineage>
        <taxon>Bacteria</taxon>
        <taxon>Pseudomonadati</taxon>
        <taxon>Bacteroidota</taxon>
        <taxon>Flavobacteriia</taxon>
        <taxon>Flavobacteriales</taxon>
        <taxon>Flavobacteriaceae</taxon>
        <taxon>Saonia</taxon>
    </lineage>
</organism>
<comment type="similarity">
    <text evidence="8 9">Belongs to the TonB-dependent receptor family.</text>
</comment>
<evidence type="ECO:0000256" key="3">
    <source>
        <dbReference type="ARBA" id="ARBA00022452"/>
    </source>
</evidence>
<evidence type="ECO:0000259" key="11">
    <source>
        <dbReference type="Pfam" id="PF00593"/>
    </source>
</evidence>
<dbReference type="Gene3D" id="2.40.170.20">
    <property type="entry name" value="TonB-dependent receptor, beta-barrel domain"/>
    <property type="match status" value="1"/>
</dbReference>
<keyword evidence="5 9" id="KW-0798">TonB box</keyword>